<keyword evidence="3" id="KW-1185">Reference proteome</keyword>
<keyword evidence="1" id="KW-0812">Transmembrane</keyword>
<proteinExistence type="predicted"/>
<dbReference type="EMBL" id="PKMF04000761">
    <property type="protein sequence ID" value="KAK7819874.1"/>
    <property type="molecule type" value="Genomic_DNA"/>
</dbReference>
<dbReference type="Proteomes" id="UP000237347">
    <property type="component" value="Unassembled WGS sequence"/>
</dbReference>
<reference evidence="2 3" key="1">
    <citation type="journal article" date="2018" name="Sci. Data">
        <title>The draft genome sequence of cork oak.</title>
        <authorList>
            <person name="Ramos A.M."/>
            <person name="Usie A."/>
            <person name="Barbosa P."/>
            <person name="Barros P.M."/>
            <person name="Capote T."/>
            <person name="Chaves I."/>
            <person name="Simoes F."/>
            <person name="Abreu I."/>
            <person name="Carrasquinho I."/>
            <person name="Faro C."/>
            <person name="Guimaraes J.B."/>
            <person name="Mendonca D."/>
            <person name="Nobrega F."/>
            <person name="Rodrigues L."/>
            <person name="Saibo N.J.M."/>
            <person name="Varela M.C."/>
            <person name="Egas C."/>
            <person name="Matos J."/>
            <person name="Miguel C.M."/>
            <person name="Oliveira M.M."/>
            <person name="Ricardo C.P."/>
            <person name="Goncalves S."/>
        </authorList>
    </citation>
    <scope>NUCLEOTIDE SEQUENCE [LARGE SCALE GENOMIC DNA]</scope>
    <source>
        <strain evidence="3">cv. HL8</strain>
    </source>
</reference>
<keyword evidence="1" id="KW-1133">Transmembrane helix</keyword>
<evidence type="ECO:0000313" key="3">
    <source>
        <dbReference type="Proteomes" id="UP000237347"/>
    </source>
</evidence>
<evidence type="ECO:0000256" key="1">
    <source>
        <dbReference type="SAM" id="Phobius"/>
    </source>
</evidence>
<evidence type="ECO:0000313" key="2">
    <source>
        <dbReference type="EMBL" id="KAK7819874.1"/>
    </source>
</evidence>
<comment type="caution">
    <text evidence="2">The sequence shown here is derived from an EMBL/GenBank/DDBJ whole genome shotgun (WGS) entry which is preliminary data.</text>
</comment>
<sequence>MICILIFACVLLRQVYFKLTLIQLHLGWKRGLLMALIGSLFSIMVFCGWEFVLGFAHLGHFAHCVGGEICNHGVGWVSFARKKKTDTVSLPIQITLLALHCIWLRNWYGNSLTTTQLIYGPLELFCMLNLIDCTLELFIAKVVGLDAW</sequence>
<organism evidence="2 3">
    <name type="scientific">Quercus suber</name>
    <name type="common">Cork oak</name>
    <dbReference type="NCBI Taxonomy" id="58331"/>
    <lineage>
        <taxon>Eukaryota</taxon>
        <taxon>Viridiplantae</taxon>
        <taxon>Streptophyta</taxon>
        <taxon>Embryophyta</taxon>
        <taxon>Tracheophyta</taxon>
        <taxon>Spermatophyta</taxon>
        <taxon>Magnoliopsida</taxon>
        <taxon>eudicotyledons</taxon>
        <taxon>Gunneridae</taxon>
        <taxon>Pentapetalae</taxon>
        <taxon>rosids</taxon>
        <taxon>fabids</taxon>
        <taxon>Fagales</taxon>
        <taxon>Fagaceae</taxon>
        <taxon>Quercus</taxon>
    </lineage>
</organism>
<keyword evidence="1" id="KW-0472">Membrane</keyword>
<protein>
    <submittedName>
        <fullName evidence="2">Uncharacterized protein</fullName>
    </submittedName>
</protein>
<gene>
    <name evidence="2" type="ORF">CFP56_039471</name>
</gene>
<accession>A0AAW0IYZ6</accession>
<dbReference type="AlphaFoldDB" id="A0AAW0IYZ6"/>
<name>A0AAW0IYZ6_QUESU</name>
<feature type="transmembrane region" description="Helical" evidence="1">
    <location>
        <begin position="33"/>
        <end position="53"/>
    </location>
</feature>